<dbReference type="Proteomes" id="UP000684084">
    <property type="component" value="Unassembled WGS sequence"/>
</dbReference>
<organism evidence="2 3">
    <name type="scientific">Rhizophagus irregularis</name>
    <dbReference type="NCBI Taxonomy" id="588596"/>
    <lineage>
        <taxon>Eukaryota</taxon>
        <taxon>Fungi</taxon>
        <taxon>Fungi incertae sedis</taxon>
        <taxon>Mucoromycota</taxon>
        <taxon>Glomeromycotina</taxon>
        <taxon>Glomeromycetes</taxon>
        <taxon>Glomerales</taxon>
        <taxon>Glomeraceae</taxon>
        <taxon>Rhizophagus</taxon>
    </lineage>
</organism>
<keyword evidence="1" id="KW-0175">Coiled coil</keyword>
<gene>
    <name evidence="2" type="ORF">CHRIB12_LOCUS5091</name>
</gene>
<comment type="caution">
    <text evidence="2">The sequence shown here is derived from an EMBL/GenBank/DDBJ whole genome shotgun (WGS) entry which is preliminary data.</text>
</comment>
<name>A0A915YXB3_9GLOM</name>
<protein>
    <submittedName>
        <fullName evidence="2">Uncharacterized protein</fullName>
    </submittedName>
</protein>
<proteinExistence type="predicted"/>
<evidence type="ECO:0000313" key="3">
    <source>
        <dbReference type="Proteomes" id="UP000684084"/>
    </source>
</evidence>
<evidence type="ECO:0000256" key="1">
    <source>
        <dbReference type="SAM" id="Coils"/>
    </source>
</evidence>
<dbReference type="OrthoDB" id="2354516at2759"/>
<evidence type="ECO:0000313" key="2">
    <source>
        <dbReference type="EMBL" id="CAB5351290.1"/>
    </source>
</evidence>
<dbReference type="AlphaFoldDB" id="A0A915YXB3"/>
<feature type="coiled-coil region" evidence="1">
    <location>
        <begin position="195"/>
        <end position="222"/>
    </location>
</feature>
<accession>A0A915YXB3</accession>
<dbReference type="EMBL" id="CAGKOT010000008">
    <property type="protein sequence ID" value="CAB5351290.1"/>
    <property type="molecule type" value="Genomic_DNA"/>
</dbReference>
<reference evidence="2" key="1">
    <citation type="submission" date="2020-05" db="EMBL/GenBank/DDBJ databases">
        <authorList>
            <person name="Rincon C."/>
            <person name="Sanders R I."/>
            <person name="Robbins C."/>
            <person name="Chaturvedi A."/>
        </authorList>
    </citation>
    <scope>NUCLEOTIDE SEQUENCE</scope>
    <source>
        <strain evidence="2">CHB12</strain>
    </source>
</reference>
<sequence>MDNSLFKDISELSNMTAKYTSEGWTRLFNCYSIGEERFNVILQQEILKREKRVAKGRRAKNIGHHKIANMKKSNNNTRGRGRGGVQHVLPSNIFTTQSSNSNTSVFNESQHSFSMPSNPIILLNKILITCNINLQNIHLNSSVLSQYNPNAEIQNLPNIQAIHSLPDPIQNPQTTKRTKRTTCTQELSFLEPLVNDTSEENINNAIQQLNNWNIANNQTENMWDRQRVIKWVQTRTRDNRLTREKRERNN</sequence>
<dbReference type="VEuPathDB" id="FungiDB:RhiirFUN_003049"/>